<dbReference type="InterPro" id="IPR003440">
    <property type="entry name" value="Glyco_trans_48_dom"/>
</dbReference>
<evidence type="ECO:0000313" key="5">
    <source>
        <dbReference type="Proteomes" id="UP000257109"/>
    </source>
</evidence>
<keyword evidence="2" id="KW-0812">Transmembrane</keyword>
<feature type="transmembrane region" description="Helical" evidence="2">
    <location>
        <begin position="315"/>
        <end position="331"/>
    </location>
</feature>
<sequence length="345" mass="38902">MDSYEKNKLKDAQAMADLKFTYVVSCPVYSYLKKSRFTRDRICYTNILNLMLTTYPRSIVGAPAFATLQANSLGMRGSVGKLPYCSHPYPTLVATSLGTILVAASRVVVPTSSDNAKGKGKKVPTSLDKAKGKGKNMPYQSNIEDKNEIYHIKLPGPPTEISEGKPEIQNHAIIFTHGKSLQIIDMNQDNYYEEAFKMRNVLEEFQQVHSGQQKPTILGIKEHIFTQSVSSFGWFMSNQETSFVIIGQQILANPLRVAFHYGHSNIFDRIFHITRGGISKASKIINLKNAICYLVDPNFLLIVLNIHGVQFKSTLWIYVGPNFLLIVHNILRDQFNFTSRIYHSS</sequence>
<keyword evidence="5" id="KW-1185">Reference proteome</keyword>
<comment type="caution">
    <text evidence="4">The sequence shown here is derived from an EMBL/GenBank/DDBJ whole genome shotgun (WGS) entry which is preliminary data.</text>
</comment>
<dbReference type="Proteomes" id="UP000257109">
    <property type="component" value="Unassembled WGS sequence"/>
</dbReference>
<name>A0A371ICK7_MUCPR</name>
<dbReference type="PANTHER" id="PTHR12741">
    <property type="entry name" value="LYST-INTERACTING PROTEIN LIP5 DOPAMINE RESPONSIVE PROTEIN DRG-1"/>
    <property type="match status" value="1"/>
</dbReference>
<dbReference type="GO" id="GO:0000148">
    <property type="term" value="C:1,3-beta-D-glucan synthase complex"/>
    <property type="evidence" value="ECO:0007669"/>
    <property type="project" value="InterPro"/>
</dbReference>
<dbReference type="Pfam" id="PF02364">
    <property type="entry name" value="Glucan_synthase"/>
    <property type="match status" value="1"/>
</dbReference>
<dbReference type="STRING" id="157652.A0A371ICK7"/>
<reference evidence="4" key="1">
    <citation type="submission" date="2018-05" db="EMBL/GenBank/DDBJ databases">
        <title>Draft genome of Mucuna pruriens seed.</title>
        <authorList>
            <person name="Nnadi N.E."/>
            <person name="Vos R."/>
            <person name="Hasami M.H."/>
            <person name="Devisetty U.K."/>
            <person name="Aguiy J.C."/>
        </authorList>
    </citation>
    <scope>NUCLEOTIDE SEQUENCE [LARGE SCALE GENOMIC DNA]</scope>
    <source>
        <strain evidence="4">JCA_2017</strain>
    </source>
</reference>
<accession>A0A371ICK7</accession>
<evidence type="ECO:0000256" key="1">
    <source>
        <dbReference type="SAM" id="MobiDB-lite"/>
    </source>
</evidence>
<feature type="domain" description="Glycosyl transferase 48" evidence="3">
    <location>
        <begin position="141"/>
        <end position="291"/>
    </location>
</feature>
<dbReference type="GO" id="GO:0006075">
    <property type="term" value="P:(1-&gt;3)-beta-D-glucan biosynthetic process"/>
    <property type="evidence" value="ECO:0007669"/>
    <property type="project" value="InterPro"/>
</dbReference>
<dbReference type="GO" id="GO:0005886">
    <property type="term" value="C:plasma membrane"/>
    <property type="evidence" value="ECO:0007669"/>
    <property type="project" value="TreeGrafter"/>
</dbReference>
<proteinExistence type="predicted"/>
<keyword evidence="2" id="KW-1133">Transmembrane helix</keyword>
<dbReference type="EMBL" id="QJKJ01000406">
    <property type="protein sequence ID" value="RDY12781.1"/>
    <property type="molecule type" value="Genomic_DNA"/>
</dbReference>
<keyword evidence="2" id="KW-0472">Membrane</keyword>
<dbReference type="PANTHER" id="PTHR12741:SF16">
    <property type="entry name" value="CALLOSE SYNTHASE 7"/>
    <property type="match status" value="1"/>
</dbReference>
<gene>
    <name evidence="4" type="primary">CALS7</name>
    <name evidence="4" type="ORF">CR513_02378</name>
</gene>
<evidence type="ECO:0000256" key="2">
    <source>
        <dbReference type="SAM" id="Phobius"/>
    </source>
</evidence>
<evidence type="ECO:0000313" key="4">
    <source>
        <dbReference type="EMBL" id="RDY12781.1"/>
    </source>
</evidence>
<feature type="non-terminal residue" evidence="4">
    <location>
        <position position="1"/>
    </location>
</feature>
<dbReference type="OrthoDB" id="1880850at2759"/>
<feature type="region of interest" description="Disordered" evidence="1">
    <location>
        <begin position="113"/>
        <end position="140"/>
    </location>
</feature>
<dbReference type="AlphaFoldDB" id="A0A371ICK7"/>
<organism evidence="4 5">
    <name type="scientific">Mucuna pruriens</name>
    <name type="common">Velvet bean</name>
    <name type="synonym">Dolichos pruriens</name>
    <dbReference type="NCBI Taxonomy" id="157652"/>
    <lineage>
        <taxon>Eukaryota</taxon>
        <taxon>Viridiplantae</taxon>
        <taxon>Streptophyta</taxon>
        <taxon>Embryophyta</taxon>
        <taxon>Tracheophyta</taxon>
        <taxon>Spermatophyta</taxon>
        <taxon>Magnoliopsida</taxon>
        <taxon>eudicotyledons</taxon>
        <taxon>Gunneridae</taxon>
        <taxon>Pentapetalae</taxon>
        <taxon>rosids</taxon>
        <taxon>fabids</taxon>
        <taxon>Fabales</taxon>
        <taxon>Fabaceae</taxon>
        <taxon>Papilionoideae</taxon>
        <taxon>50 kb inversion clade</taxon>
        <taxon>NPAAA clade</taxon>
        <taxon>indigoferoid/millettioid clade</taxon>
        <taxon>Phaseoleae</taxon>
        <taxon>Mucuna</taxon>
    </lineage>
</organism>
<evidence type="ECO:0000259" key="3">
    <source>
        <dbReference type="Pfam" id="PF02364"/>
    </source>
</evidence>
<dbReference type="GO" id="GO:0003843">
    <property type="term" value="F:1,3-beta-D-glucan synthase activity"/>
    <property type="evidence" value="ECO:0007669"/>
    <property type="project" value="InterPro"/>
</dbReference>
<feature type="transmembrane region" description="Helical" evidence="2">
    <location>
        <begin position="290"/>
        <end position="309"/>
    </location>
</feature>
<protein>
    <submittedName>
        <fullName evidence="4">Callose synthase 7</fullName>
    </submittedName>
</protein>